<name>A0A9D3W833_9ROSI</name>
<evidence type="ECO:0000313" key="3">
    <source>
        <dbReference type="Proteomes" id="UP000828251"/>
    </source>
</evidence>
<sequence>MCTIYWLKVKGDGSLISDLDLFHHWPYECLLLGYCQGKEMDSNCHSVFRLIKDEHFVISIPGGYSRKPPIGDFECSWLVVKALEICNEEQKKVLYVRLELFLSVVLFLMKFDMITHLCYALLPRELWETRPCQCY</sequence>
<accession>A0A9D3W833</accession>
<protein>
    <submittedName>
        <fullName evidence="2">Uncharacterized protein</fullName>
    </submittedName>
</protein>
<evidence type="ECO:0000313" key="2">
    <source>
        <dbReference type="EMBL" id="KAH1113885.1"/>
    </source>
</evidence>
<dbReference type="OrthoDB" id="61116at2759"/>
<keyword evidence="3" id="KW-1185">Reference proteome</keyword>
<proteinExistence type="predicted"/>
<dbReference type="EMBL" id="JAIQCV010000003">
    <property type="protein sequence ID" value="KAH1113885.1"/>
    <property type="molecule type" value="Genomic_DNA"/>
</dbReference>
<comment type="caution">
    <text evidence="2">The sequence shown here is derived from an EMBL/GenBank/DDBJ whole genome shotgun (WGS) entry which is preliminary data.</text>
</comment>
<feature type="transmembrane region" description="Helical" evidence="1">
    <location>
        <begin position="100"/>
        <end position="122"/>
    </location>
</feature>
<gene>
    <name evidence="2" type="ORF">J1N35_007263</name>
</gene>
<reference evidence="2 3" key="1">
    <citation type="journal article" date="2021" name="Plant Biotechnol. J.">
        <title>Multi-omics assisted identification of the key and species-specific regulatory components of drought-tolerant mechanisms in Gossypium stocksii.</title>
        <authorList>
            <person name="Yu D."/>
            <person name="Ke L."/>
            <person name="Zhang D."/>
            <person name="Wu Y."/>
            <person name="Sun Y."/>
            <person name="Mei J."/>
            <person name="Sun J."/>
            <person name="Sun Y."/>
        </authorList>
    </citation>
    <scope>NUCLEOTIDE SEQUENCE [LARGE SCALE GENOMIC DNA]</scope>
    <source>
        <strain evidence="3">cv. E1</strain>
        <tissue evidence="2">Leaf</tissue>
    </source>
</reference>
<dbReference type="Proteomes" id="UP000828251">
    <property type="component" value="Unassembled WGS sequence"/>
</dbReference>
<evidence type="ECO:0000256" key="1">
    <source>
        <dbReference type="SAM" id="Phobius"/>
    </source>
</evidence>
<keyword evidence="1" id="KW-0472">Membrane</keyword>
<keyword evidence="1" id="KW-0812">Transmembrane</keyword>
<keyword evidence="1" id="KW-1133">Transmembrane helix</keyword>
<organism evidence="2 3">
    <name type="scientific">Gossypium stocksii</name>
    <dbReference type="NCBI Taxonomy" id="47602"/>
    <lineage>
        <taxon>Eukaryota</taxon>
        <taxon>Viridiplantae</taxon>
        <taxon>Streptophyta</taxon>
        <taxon>Embryophyta</taxon>
        <taxon>Tracheophyta</taxon>
        <taxon>Spermatophyta</taxon>
        <taxon>Magnoliopsida</taxon>
        <taxon>eudicotyledons</taxon>
        <taxon>Gunneridae</taxon>
        <taxon>Pentapetalae</taxon>
        <taxon>rosids</taxon>
        <taxon>malvids</taxon>
        <taxon>Malvales</taxon>
        <taxon>Malvaceae</taxon>
        <taxon>Malvoideae</taxon>
        <taxon>Gossypium</taxon>
    </lineage>
</organism>
<dbReference type="AlphaFoldDB" id="A0A9D3W833"/>